<keyword evidence="1" id="KW-1133">Transmembrane helix</keyword>
<comment type="caution">
    <text evidence="2">The sequence shown here is derived from an EMBL/GenBank/DDBJ whole genome shotgun (WGS) entry which is preliminary data.</text>
</comment>
<keyword evidence="1" id="KW-0812">Transmembrane</keyword>
<reference evidence="2" key="1">
    <citation type="journal article" date="2015" name="Nature">
        <title>Complex archaea that bridge the gap between prokaryotes and eukaryotes.</title>
        <authorList>
            <person name="Spang A."/>
            <person name="Saw J.H."/>
            <person name="Jorgensen S.L."/>
            <person name="Zaremba-Niedzwiedzka K."/>
            <person name="Martijn J."/>
            <person name="Lind A.E."/>
            <person name="van Eijk R."/>
            <person name="Schleper C."/>
            <person name="Guy L."/>
            <person name="Ettema T.J."/>
        </authorList>
    </citation>
    <scope>NUCLEOTIDE SEQUENCE</scope>
</reference>
<sequence length="201" mass="24120">HIPQLDREYDPYDDIIIVFLEGNIYIVQEENIIELDEDPSFWEKLILLNDDMSWAIDEQSLENDDAIEEYEINTWYSIRIDFTRENFLLTINGDPLGVFNYPKYNPPYFASLYFITMATSRIFKFYVDNVKITLSQPIDYIHPANIFFLMLIPISVIGFYFLSKRKRKVKSFRTNTSYNMDNGRINNDCFFDFWNTISYKY</sequence>
<feature type="transmembrane region" description="Helical" evidence="1">
    <location>
        <begin position="108"/>
        <end position="126"/>
    </location>
</feature>
<evidence type="ECO:0000313" key="2">
    <source>
        <dbReference type="EMBL" id="KKL03898.1"/>
    </source>
</evidence>
<protein>
    <submittedName>
        <fullName evidence="2">Uncharacterized protein</fullName>
    </submittedName>
</protein>
<feature type="transmembrane region" description="Helical" evidence="1">
    <location>
        <begin position="146"/>
        <end position="163"/>
    </location>
</feature>
<organism evidence="2">
    <name type="scientific">marine sediment metagenome</name>
    <dbReference type="NCBI Taxonomy" id="412755"/>
    <lineage>
        <taxon>unclassified sequences</taxon>
        <taxon>metagenomes</taxon>
        <taxon>ecological metagenomes</taxon>
    </lineage>
</organism>
<name>A0A0F9CVI7_9ZZZZ</name>
<dbReference type="EMBL" id="LAZR01044745">
    <property type="protein sequence ID" value="KKL03898.1"/>
    <property type="molecule type" value="Genomic_DNA"/>
</dbReference>
<feature type="non-terminal residue" evidence="2">
    <location>
        <position position="1"/>
    </location>
</feature>
<accession>A0A0F9CVI7</accession>
<evidence type="ECO:0000256" key="1">
    <source>
        <dbReference type="SAM" id="Phobius"/>
    </source>
</evidence>
<keyword evidence="1" id="KW-0472">Membrane</keyword>
<gene>
    <name evidence="2" type="ORF">LCGC14_2621550</name>
</gene>
<proteinExistence type="predicted"/>
<dbReference type="AlphaFoldDB" id="A0A0F9CVI7"/>